<comment type="similarity">
    <text evidence="1">Belongs to the outer membrane factor (OMF) (TC 1.B.17) family.</text>
</comment>
<dbReference type="Gene3D" id="2.20.200.10">
    <property type="entry name" value="Outer membrane efflux proteins (OEP)"/>
    <property type="match status" value="1"/>
</dbReference>
<dbReference type="PROSITE" id="PS51257">
    <property type="entry name" value="PROKAR_LIPOPROTEIN"/>
    <property type="match status" value="1"/>
</dbReference>
<dbReference type="Pfam" id="PF02321">
    <property type="entry name" value="OEP"/>
    <property type="match status" value="2"/>
</dbReference>
<dbReference type="PANTHER" id="PTHR30203">
    <property type="entry name" value="OUTER MEMBRANE CATION EFFLUX PROTEIN"/>
    <property type="match status" value="1"/>
</dbReference>
<proteinExistence type="inferred from homology"/>
<dbReference type="InterPro" id="IPR010131">
    <property type="entry name" value="MdtP/NodT-like"/>
</dbReference>
<dbReference type="InterPro" id="IPR003423">
    <property type="entry name" value="OMP_efflux"/>
</dbReference>
<dbReference type="AlphaFoldDB" id="A0AAD2QXH9"/>
<dbReference type="GO" id="GO:0015562">
    <property type="term" value="F:efflux transmembrane transporter activity"/>
    <property type="evidence" value="ECO:0007669"/>
    <property type="project" value="InterPro"/>
</dbReference>
<accession>A0AAD2QXH9</accession>
<dbReference type="Proteomes" id="UP000343544">
    <property type="component" value="Unassembled WGS sequence"/>
</dbReference>
<dbReference type="SUPFAM" id="SSF56954">
    <property type="entry name" value="Outer membrane efflux proteins (OEP)"/>
    <property type="match status" value="1"/>
</dbReference>
<evidence type="ECO:0000313" key="2">
    <source>
        <dbReference type="EMBL" id="EAL7595236.1"/>
    </source>
</evidence>
<sequence length="456" mass="52366">MKIILSIFLAFFLSACGVKLSLPKEVDLTQEQMKDLNLTYDWYRSYDNAKLNEFLNFVLLNNSDINIARKTLLSALARADLIDYDLYPTLSGNLGFGGDKDLNSGKQSKNFNNSLNLSYELDIYGKLRDSASASEFSAKASAYDLENLKISMINTALNDVFELAYFNDVDKLLRAYLSNLEQMKELYSYKYKLGKIEELDLLNIEQSLLKAKQNLLGNDQNRNLLIKNLQDLLTKQEGFAYIEYFKTLSLNDFKTLSPDFNIPLKALAYRADVRSKLNSLKSAFKDYSSMQKSILPSISLDGALSGSDKKIDDSFKFEILSGNVKISLPFLDYGRIKQNIKISQFAYEQLLISYEQALQSAMNEFALNYKDYQSDTLLLQNLHNINVKQELITKAYYEKYILGKSELKDYLDANNTLNSTQQEFLRARFNLLKTINSYYQITALSFNDENLEFPKY</sequence>
<dbReference type="PANTHER" id="PTHR30203:SF32">
    <property type="entry name" value="CATION EFFLUX SYSTEM PROTEIN CUSC"/>
    <property type="match status" value="1"/>
</dbReference>
<protein>
    <submittedName>
        <fullName evidence="2">TolC family protein</fullName>
    </submittedName>
</protein>
<reference evidence="2 3" key="1">
    <citation type="submission" date="2018-07" db="EMBL/GenBank/DDBJ databases">
        <authorList>
            <consortium name="PulseNet: The National Subtyping Network for Foodborne Disease Surveillance"/>
            <person name="Tarr C.L."/>
            <person name="Trees E."/>
            <person name="Katz L.S."/>
            <person name="Carleton-Romer H.A."/>
            <person name="Stroika S."/>
            <person name="Kucerova Z."/>
            <person name="Roache K.F."/>
            <person name="Sabol A.L."/>
            <person name="Besser J."/>
            <person name="Gerner-Smidt P."/>
        </authorList>
    </citation>
    <scope>NUCLEOTIDE SEQUENCE [LARGE SCALE GENOMIC DNA]</scope>
    <source>
        <strain evidence="2 3">PNUSAC005307</strain>
    </source>
</reference>
<gene>
    <name evidence="2" type="ORF">DVI03_06275</name>
</gene>
<name>A0AAD2QXH9_CAMJU</name>
<comment type="caution">
    <text evidence="2">The sequence shown here is derived from an EMBL/GenBank/DDBJ whole genome shotgun (WGS) entry which is preliminary data.</text>
</comment>
<organism evidence="2 3">
    <name type="scientific">Campylobacter jejuni</name>
    <dbReference type="NCBI Taxonomy" id="197"/>
    <lineage>
        <taxon>Bacteria</taxon>
        <taxon>Pseudomonadati</taxon>
        <taxon>Campylobacterota</taxon>
        <taxon>Epsilonproteobacteria</taxon>
        <taxon>Campylobacterales</taxon>
        <taxon>Campylobacteraceae</taxon>
        <taxon>Campylobacter</taxon>
    </lineage>
</organism>
<dbReference type="EMBL" id="AACQYW010000014">
    <property type="protein sequence ID" value="EAL7595236.1"/>
    <property type="molecule type" value="Genomic_DNA"/>
</dbReference>
<evidence type="ECO:0000256" key="1">
    <source>
        <dbReference type="ARBA" id="ARBA00007613"/>
    </source>
</evidence>
<evidence type="ECO:0000313" key="3">
    <source>
        <dbReference type="Proteomes" id="UP000343544"/>
    </source>
</evidence>
<dbReference type="Gene3D" id="1.20.1600.10">
    <property type="entry name" value="Outer membrane efflux proteins (OEP)"/>
    <property type="match status" value="1"/>
</dbReference>